<protein>
    <submittedName>
        <fullName evidence="2">T9SS type A sorting domain-containing protein</fullName>
    </submittedName>
</protein>
<dbReference type="InterPro" id="IPR026444">
    <property type="entry name" value="Secre_tail"/>
</dbReference>
<evidence type="ECO:0000256" key="1">
    <source>
        <dbReference type="SAM" id="SignalP"/>
    </source>
</evidence>
<sequence length="672" mass="68051">MKQLSFFARVQRVSTCAVLGLLLGSLSAQAQLSGTYTIDKGAPTAGTSYASFGAAMAALGVQGIAGPVVFNVVAGSSTSAAPYTEQVVVPAYAGSSATQGVTLNGNGNYLSFAGTSTNSYVLRLDGCARVTVNSLLVSNTAAATNNVGGIGLTGTSFCTIAGCTVTLPLSALGDETGGINLGASAMSPITGAPDNNALITGNTITGGFYGFSANGTSASIASCVNNVFTNNTVRDSYAYPCYATFQTSPQISGNDISRPTRTNTSTLYALYLAVTTGARVEKNRVHNMFDGQLTSTAPLYGLYNATPGSAAAPNEFLNNVLYNLNGAGNQFLLFLGNANYVRFYNNTAVSDDATGGSSTTYGVFQNGAAVGSEVVNNNIVVTRGGTGAKFAYFSALPTASASTNNNLYASGPNAYVGYFGNPQPTLAAWQAASGLDANSVSVAPGAASPTDYTPTNAALNNAGSAAIAGPGQRVSDDLTGAARSATPDIGAYEFTPTPLPVHLVAFTAQAQATGVALAWRTASELNSAHFEVERSPDGGRFTKVGEVAAAGYSATTRTYAYTDAPLPAGASLLYYRLRQVDQDGTATYSPVRTVSLPAAGLALYPNPAGRSATLSGAAVGALVQVYDARGRLVLAAQAGAAGTAALLLPASLPAGLYLVRSGAGPALRLTVH</sequence>
<evidence type="ECO:0000313" key="3">
    <source>
        <dbReference type="Proteomes" id="UP000441336"/>
    </source>
</evidence>
<dbReference type="EMBL" id="WQKZ01000006">
    <property type="protein sequence ID" value="MVN78745.1"/>
    <property type="molecule type" value="Genomic_DNA"/>
</dbReference>
<dbReference type="SUPFAM" id="SSF51126">
    <property type="entry name" value="Pectin lyase-like"/>
    <property type="match status" value="1"/>
</dbReference>
<feature type="signal peptide" evidence="1">
    <location>
        <begin position="1"/>
        <end position="30"/>
    </location>
</feature>
<dbReference type="NCBIfam" id="TIGR04183">
    <property type="entry name" value="Por_Secre_tail"/>
    <property type="match status" value="1"/>
</dbReference>
<dbReference type="InterPro" id="IPR013783">
    <property type="entry name" value="Ig-like_fold"/>
</dbReference>
<dbReference type="InterPro" id="IPR011050">
    <property type="entry name" value="Pectin_lyase_fold/virulence"/>
</dbReference>
<evidence type="ECO:0000313" key="2">
    <source>
        <dbReference type="EMBL" id="MVN78745.1"/>
    </source>
</evidence>
<proteinExistence type="predicted"/>
<accession>A0A7K1TK22</accession>
<name>A0A7K1TK22_9BACT</name>
<gene>
    <name evidence="2" type="ORF">GO988_20625</name>
</gene>
<keyword evidence="1" id="KW-0732">Signal</keyword>
<dbReference type="Gene3D" id="2.160.20.10">
    <property type="entry name" value="Single-stranded right-handed beta-helix, Pectin lyase-like"/>
    <property type="match status" value="1"/>
</dbReference>
<dbReference type="RefSeq" id="WP_157569160.1">
    <property type="nucleotide sequence ID" value="NZ_WQKZ01000006.1"/>
</dbReference>
<reference evidence="2 3" key="1">
    <citation type="submission" date="2019-12" db="EMBL/GenBank/DDBJ databases">
        <title>Hymenobacter sp. HMF4947 Genome sequencing and assembly.</title>
        <authorList>
            <person name="Kang H."/>
            <person name="Cha I."/>
            <person name="Kim H."/>
            <person name="Joh K."/>
        </authorList>
    </citation>
    <scope>NUCLEOTIDE SEQUENCE [LARGE SCALE GENOMIC DNA]</scope>
    <source>
        <strain evidence="2 3">HMF4947</strain>
    </source>
</reference>
<comment type="caution">
    <text evidence="2">The sequence shown here is derived from an EMBL/GenBank/DDBJ whole genome shotgun (WGS) entry which is preliminary data.</text>
</comment>
<organism evidence="2 3">
    <name type="scientific">Hymenobacter ginkgonis</name>
    <dbReference type="NCBI Taxonomy" id="2682976"/>
    <lineage>
        <taxon>Bacteria</taxon>
        <taxon>Pseudomonadati</taxon>
        <taxon>Bacteroidota</taxon>
        <taxon>Cytophagia</taxon>
        <taxon>Cytophagales</taxon>
        <taxon>Hymenobacteraceae</taxon>
        <taxon>Hymenobacter</taxon>
    </lineage>
</organism>
<keyword evidence="3" id="KW-1185">Reference proteome</keyword>
<dbReference type="AlphaFoldDB" id="A0A7K1TK22"/>
<feature type="chain" id="PRO_5029879675" evidence="1">
    <location>
        <begin position="31"/>
        <end position="672"/>
    </location>
</feature>
<dbReference type="Gene3D" id="2.60.40.10">
    <property type="entry name" value="Immunoglobulins"/>
    <property type="match status" value="1"/>
</dbReference>
<dbReference type="InterPro" id="IPR012334">
    <property type="entry name" value="Pectin_lyas_fold"/>
</dbReference>
<dbReference type="Proteomes" id="UP000441336">
    <property type="component" value="Unassembled WGS sequence"/>
</dbReference>